<name>A0ABR6RLN7_9BURK</name>
<dbReference type="EMBL" id="JACHKZ010000057">
    <property type="protein sequence ID" value="MBB6580092.1"/>
    <property type="molecule type" value="Genomic_DNA"/>
</dbReference>
<evidence type="ECO:0000313" key="2">
    <source>
        <dbReference type="Proteomes" id="UP000562492"/>
    </source>
</evidence>
<keyword evidence="2" id="KW-1185">Reference proteome</keyword>
<evidence type="ECO:0000313" key="1">
    <source>
        <dbReference type="EMBL" id="MBB6580092.1"/>
    </source>
</evidence>
<dbReference type="Proteomes" id="UP000562492">
    <property type="component" value="Unassembled WGS sequence"/>
</dbReference>
<feature type="non-terminal residue" evidence="1">
    <location>
        <position position="45"/>
    </location>
</feature>
<comment type="caution">
    <text evidence="1">The sequence shown here is derived from an EMBL/GenBank/DDBJ whole genome shotgun (WGS) entry which is preliminary data.</text>
</comment>
<protein>
    <submittedName>
        <fullName evidence="1">Uncharacterized protein</fullName>
    </submittedName>
</protein>
<accession>A0ABR6RLN7</accession>
<organism evidence="1 2">
    <name type="scientific">Comamonas odontotermitis</name>
    <dbReference type="NCBI Taxonomy" id="379895"/>
    <lineage>
        <taxon>Bacteria</taxon>
        <taxon>Pseudomonadati</taxon>
        <taxon>Pseudomonadota</taxon>
        <taxon>Betaproteobacteria</taxon>
        <taxon>Burkholderiales</taxon>
        <taxon>Comamonadaceae</taxon>
        <taxon>Comamonas</taxon>
    </lineage>
</organism>
<reference evidence="1 2" key="1">
    <citation type="submission" date="2020-08" db="EMBL/GenBank/DDBJ databases">
        <title>Functional genomics of gut bacteria from endangered species of beetles.</title>
        <authorList>
            <person name="Carlos-Shanley C."/>
        </authorList>
    </citation>
    <scope>NUCLEOTIDE SEQUENCE [LARGE SCALE GENOMIC DNA]</scope>
    <source>
        <strain evidence="1 2">S00124</strain>
    </source>
</reference>
<gene>
    <name evidence="1" type="ORF">HNP33_004223</name>
</gene>
<sequence>MIDRQKILSMAKQVLGGDYTENGHWPFFIEELEQYTSALAALEVR</sequence>
<proteinExistence type="predicted"/>